<feature type="transmembrane region" description="Helical" evidence="9">
    <location>
        <begin position="97"/>
        <end position="119"/>
    </location>
</feature>
<feature type="domain" description="SLC41A/MgtE integral membrane" evidence="10">
    <location>
        <begin position="57"/>
        <end position="186"/>
    </location>
</feature>
<comment type="caution">
    <text evidence="11">The sequence shown here is derived from an EMBL/GenBank/DDBJ whole genome shotgun (WGS) entry which is preliminary data.</text>
</comment>
<reference evidence="11 12" key="1">
    <citation type="journal article" date="2015" name="Environ. Microbiol.">
        <title>Genome analyses suggest the presence of polyploidy and recent human-driven expansions in eight global populations of the honeybee pathogen Nosema ceranae.</title>
        <authorList>
            <person name="Pelin A."/>
            <person name="Selman M."/>
            <person name="Aris-Brosou S."/>
            <person name="Farinelli L."/>
            <person name="Corradi N."/>
        </authorList>
    </citation>
    <scope>NUCLEOTIDE SEQUENCE [LARGE SCALE GENOMIC DNA]</scope>
    <source>
        <strain evidence="11 12">PA08 1199</strain>
    </source>
</reference>
<dbReference type="SUPFAM" id="SSF161093">
    <property type="entry name" value="MgtE membrane domain-like"/>
    <property type="match status" value="2"/>
</dbReference>
<sequence>MILIEMMCDLCDFTLLLQSTPSLIISLFGLLVTGKLLENVVETTGMQKFPILLQSNCILNFKGNVELLYALYLSSLRQNDCVTYEKYLRYVFDNGNLVLLQSITIGITIGIIGIARSILVGIFELKLLTTILTTSLVTCTITTLIFILLLYLTIEFSKWMSISPDNVILPTLGSLSDFLSIRFLILFTDYFKHFSIYILSLTILSCLCIIPFCIFFVCASKKRMPIQSVSILAFTYILSTFGGYILDKMSIKYTFVASSFPVYSGLAVSISFIYLHKIFTSVSNRTEHNSKLSYLTLIITSFLMIVFYILLSSIFDLKRSLMFYALFILFFIFQVMLLLKLIEMLAKFLQCYDGDIGIISLPIVTAVGDVTSTTLLMLLANIKDN</sequence>
<dbReference type="InterPro" id="IPR045349">
    <property type="entry name" value="SLC41A1-3"/>
</dbReference>
<evidence type="ECO:0000313" key="12">
    <source>
        <dbReference type="Proteomes" id="UP000034350"/>
    </source>
</evidence>
<keyword evidence="6 9" id="KW-1133">Transmembrane helix</keyword>
<evidence type="ECO:0000256" key="9">
    <source>
        <dbReference type="SAM" id="Phobius"/>
    </source>
</evidence>
<comment type="subcellular location">
    <subcellularLocation>
        <location evidence="1">Membrane</location>
        <topology evidence="1">Multi-pass membrane protein</topology>
    </subcellularLocation>
</comment>
<keyword evidence="7" id="KW-0406">Ion transport</keyword>
<evidence type="ECO:0000256" key="4">
    <source>
        <dbReference type="ARBA" id="ARBA00022692"/>
    </source>
</evidence>
<feature type="transmembrane region" description="Helical" evidence="9">
    <location>
        <begin position="294"/>
        <end position="315"/>
    </location>
</feature>
<evidence type="ECO:0000259" key="10">
    <source>
        <dbReference type="Pfam" id="PF01769"/>
    </source>
</evidence>
<dbReference type="InterPro" id="IPR036739">
    <property type="entry name" value="SLC41_membr_dom_sf"/>
</dbReference>
<dbReference type="Proteomes" id="UP000034350">
    <property type="component" value="Unassembled WGS sequence"/>
</dbReference>
<evidence type="ECO:0000256" key="1">
    <source>
        <dbReference type="ARBA" id="ARBA00004141"/>
    </source>
</evidence>
<evidence type="ECO:0000256" key="6">
    <source>
        <dbReference type="ARBA" id="ARBA00022989"/>
    </source>
</evidence>
<dbReference type="Pfam" id="PF01769">
    <property type="entry name" value="MgtE"/>
    <property type="match status" value="1"/>
</dbReference>
<comment type="similarity">
    <text evidence="2">Belongs to the SLC41A transporter family.</text>
</comment>
<keyword evidence="5" id="KW-0460">Magnesium</keyword>
<dbReference type="OMA" id="NLEFCFQ"/>
<feature type="transmembrane region" description="Helical" evidence="9">
    <location>
        <begin position="131"/>
        <end position="154"/>
    </location>
</feature>
<feature type="transmembrane region" description="Helical" evidence="9">
    <location>
        <begin position="252"/>
        <end position="274"/>
    </location>
</feature>
<feature type="transmembrane region" description="Helical" evidence="9">
    <location>
        <begin position="321"/>
        <end position="339"/>
    </location>
</feature>
<dbReference type="GO" id="GO:0005840">
    <property type="term" value="C:ribosome"/>
    <property type="evidence" value="ECO:0007669"/>
    <property type="project" value="UniProtKB-KW"/>
</dbReference>
<dbReference type="VEuPathDB" id="MicrosporidiaDB:G9O61_00g011630"/>
<proteinExistence type="inferred from homology"/>
<keyword evidence="8 9" id="KW-0472">Membrane</keyword>
<dbReference type="EMBL" id="JPQZ01000014">
    <property type="protein sequence ID" value="KKO75680.1"/>
    <property type="molecule type" value="Genomic_DNA"/>
</dbReference>
<dbReference type="GeneID" id="36318910"/>
<evidence type="ECO:0000256" key="3">
    <source>
        <dbReference type="ARBA" id="ARBA00022448"/>
    </source>
</evidence>
<dbReference type="PANTHER" id="PTHR16228:SF7">
    <property type="entry name" value="SLC41A_MGTE INTEGRAL MEMBRANE DOMAIN-CONTAINING PROTEIN"/>
    <property type="match status" value="1"/>
</dbReference>
<dbReference type="GO" id="GO:0005886">
    <property type="term" value="C:plasma membrane"/>
    <property type="evidence" value="ECO:0007669"/>
    <property type="project" value="TreeGrafter"/>
</dbReference>
<evidence type="ECO:0000256" key="5">
    <source>
        <dbReference type="ARBA" id="ARBA00022842"/>
    </source>
</evidence>
<dbReference type="AlphaFoldDB" id="A0A0F9WG16"/>
<keyword evidence="4 9" id="KW-0812">Transmembrane</keyword>
<feature type="transmembrane region" description="Helical" evidence="9">
    <location>
        <begin position="229"/>
        <end position="246"/>
    </location>
</feature>
<dbReference type="InterPro" id="IPR006667">
    <property type="entry name" value="SLC41_membr_dom"/>
</dbReference>
<dbReference type="OrthoDB" id="666972at2759"/>
<dbReference type="Gene3D" id="1.10.357.20">
    <property type="entry name" value="SLC41 divalent cation transporters, integral membrane domain"/>
    <property type="match status" value="1"/>
</dbReference>
<evidence type="ECO:0000313" key="11">
    <source>
        <dbReference type="EMBL" id="KKO75680.1"/>
    </source>
</evidence>
<gene>
    <name evidence="11" type="ORF">AAJ76_1400011551</name>
</gene>
<evidence type="ECO:0000256" key="7">
    <source>
        <dbReference type="ARBA" id="ARBA00023065"/>
    </source>
</evidence>
<evidence type="ECO:0000256" key="2">
    <source>
        <dbReference type="ARBA" id="ARBA00009749"/>
    </source>
</evidence>
<name>A0A0F9WG16_9MICR</name>
<accession>A0A0F9WG16</accession>
<dbReference type="PANTHER" id="PTHR16228">
    <property type="entry name" value="DIVALENT CATION TRANSPORTER SOLUTE CARRIER FAMILY 41"/>
    <property type="match status" value="1"/>
</dbReference>
<keyword evidence="12" id="KW-1185">Reference proteome</keyword>
<feature type="transmembrane region" description="Helical" evidence="9">
    <location>
        <begin position="194"/>
        <end position="217"/>
    </location>
</feature>
<keyword evidence="11" id="KW-0687">Ribonucleoprotein</keyword>
<dbReference type="VEuPathDB" id="MicrosporidiaDB:AAJ76_1400011551"/>
<organism evidence="11 12">
    <name type="scientific">Vairimorpha ceranae</name>
    <dbReference type="NCBI Taxonomy" id="40302"/>
    <lineage>
        <taxon>Eukaryota</taxon>
        <taxon>Fungi</taxon>
        <taxon>Fungi incertae sedis</taxon>
        <taxon>Microsporidia</taxon>
        <taxon>Nosematidae</taxon>
        <taxon>Vairimorpha</taxon>
    </lineage>
</organism>
<keyword evidence="11" id="KW-0689">Ribosomal protein</keyword>
<keyword evidence="3" id="KW-0813">Transport</keyword>
<dbReference type="VEuPathDB" id="MicrosporidiaDB:NCER_100005"/>
<evidence type="ECO:0000256" key="8">
    <source>
        <dbReference type="ARBA" id="ARBA00023136"/>
    </source>
</evidence>
<dbReference type="RefSeq" id="XP_024331422.1">
    <property type="nucleotide sequence ID" value="XM_024474008.1"/>
</dbReference>
<protein>
    <submittedName>
        <fullName evidence="11">Ribosomal protein l14e l6e l27e</fullName>
    </submittedName>
</protein>
<dbReference type="GO" id="GO:0008324">
    <property type="term" value="F:monoatomic cation transmembrane transporter activity"/>
    <property type="evidence" value="ECO:0007669"/>
    <property type="project" value="InterPro"/>
</dbReference>